<protein>
    <submittedName>
        <fullName evidence="1">Uncharacterized protein</fullName>
    </submittedName>
</protein>
<gene>
    <name evidence="1" type="ORF">GQF03_02230</name>
</gene>
<accession>A0A845MBN0</accession>
<reference evidence="1 2" key="1">
    <citation type="journal article" date="2014" name="Int. J. Syst. Evol. Microbiol.">
        <title>Sneathiella chungangensis sp. nov., isolated from a marine sand, and emended description of the genus Sneathiella.</title>
        <authorList>
            <person name="Siamphan C."/>
            <person name="Kim H."/>
            <person name="Lee J.S."/>
            <person name="Kim W."/>
        </authorList>
    </citation>
    <scope>NUCLEOTIDE SEQUENCE [LARGE SCALE GENOMIC DNA]</scope>
    <source>
        <strain evidence="1 2">KCTC 32476</strain>
    </source>
</reference>
<organism evidence="1 2">
    <name type="scientific">Sneathiella chungangensis</name>
    <dbReference type="NCBI Taxonomy" id="1418234"/>
    <lineage>
        <taxon>Bacteria</taxon>
        <taxon>Pseudomonadati</taxon>
        <taxon>Pseudomonadota</taxon>
        <taxon>Alphaproteobacteria</taxon>
        <taxon>Sneathiellales</taxon>
        <taxon>Sneathiellaceae</taxon>
        <taxon>Sneathiella</taxon>
    </lineage>
</organism>
<sequence>MAQEAETLYDVYWRTIAAGVPSILTKPHMDDAISKLRKGYGTGKSFLPNPER</sequence>
<dbReference type="EMBL" id="WTVA01000001">
    <property type="protein sequence ID" value="MZR21142.1"/>
    <property type="molecule type" value="Genomic_DNA"/>
</dbReference>
<dbReference type="Proteomes" id="UP000445696">
    <property type="component" value="Unassembled WGS sequence"/>
</dbReference>
<evidence type="ECO:0000313" key="2">
    <source>
        <dbReference type="Proteomes" id="UP000445696"/>
    </source>
</evidence>
<comment type="caution">
    <text evidence="1">The sequence shown here is derived from an EMBL/GenBank/DDBJ whole genome shotgun (WGS) entry which is preliminary data.</text>
</comment>
<name>A0A845MBN0_9PROT</name>
<proteinExistence type="predicted"/>
<keyword evidence="2" id="KW-1185">Reference proteome</keyword>
<dbReference type="AlphaFoldDB" id="A0A845MBN0"/>
<evidence type="ECO:0000313" key="1">
    <source>
        <dbReference type="EMBL" id="MZR21142.1"/>
    </source>
</evidence>
<dbReference type="RefSeq" id="WP_161337557.1">
    <property type="nucleotide sequence ID" value="NZ_JBHSDG010000002.1"/>
</dbReference>